<reference evidence="1 2" key="1">
    <citation type="submission" date="2019-03" db="EMBL/GenBank/DDBJ databases">
        <title>Genomic Encyclopedia of Type Strains, Phase III (KMG-III): the genomes of soil and plant-associated and newly described type strains.</title>
        <authorList>
            <person name="Whitman W."/>
        </authorList>
    </citation>
    <scope>NUCLEOTIDE SEQUENCE [LARGE SCALE GENOMIC DNA]</scope>
    <source>
        <strain evidence="1 2">VKMAc-2574</strain>
    </source>
</reference>
<gene>
    <name evidence="1" type="ORF">EV137_7308</name>
</gene>
<name>A0ABY2F7Y1_9ACTN</name>
<dbReference type="Pfam" id="PF26541">
    <property type="entry name" value="MafI2"/>
    <property type="match status" value="1"/>
</dbReference>
<dbReference type="RefSeq" id="WP_134132622.1">
    <property type="nucleotide sequence ID" value="NZ_SODU01000004.1"/>
</dbReference>
<sequence>MTTDSAAFRIEVLLSFQRALWDLVTPGLRAVAVSPTYPLIEARFIYEAVGDDERLLAAEAEAYVVADFAPLVDVRFEAVVVPGFQSRELLAGEEWVYRRREDEPE</sequence>
<accession>A0ABY2F7Y1</accession>
<dbReference type="EMBL" id="SODU01000004">
    <property type="protein sequence ID" value="TDW84494.1"/>
    <property type="molecule type" value="Genomic_DNA"/>
</dbReference>
<keyword evidence="2" id="KW-1185">Reference proteome</keyword>
<protein>
    <recommendedName>
        <fullName evidence="3">DUF4288 domain-containing protein</fullName>
    </recommendedName>
</protein>
<evidence type="ECO:0008006" key="3">
    <source>
        <dbReference type="Google" id="ProtNLM"/>
    </source>
</evidence>
<evidence type="ECO:0000313" key="2">
    <source>
        <dbReference type="Proteomes" id="UP000295060"/>
    </source>
</evidence>
<organism evidence="1 2">
    <name type="scientific">Kribbella pratensis</name>
    <dbReference type="NCBI Taxonomy" id="2512112"/>
    <lineage>
        <taxon>Bacteria</taxon>
        <taxon>Bacillati</taxon>
        <taxon>Actinomycetota</taxon>
        <taxon>Actinomycetes</taxon>
        <taxon>Propionibacteriales</taxon>
        <taxon>Kribbellaceae</taxon>
        <taxon>Kribbella</taxon>
    </lineage>
</organism>
<dbReference type="Proteomes" id="UP000295060">
    <property type="component" value="Unassembled WGS sequence"/>
</dbReference>
<proteinExistence type="predicted"/>
<evidence type="ECO:0000313" key="1">
    <source>
        <dbReference type="EMBL" id="TDW84494.1"/>
    </source>
</evidence>
<comment type="caution">
    <text evidence="1">The sequence shown here is derived from an EMBL/GenBank/DDBJ whole genome shotgun (WGS) entry which is preliminary data.</text>
</comment>
<dbReference type="InterPro" id="IPR058702">
    <property type="entry name" value="MafI2-like"/>
</dbReference>